<keyword evidence="3" id="KW-1185">Reference proteome</keyword>
<dbReference type="EMBL" id="BRPJ01000031">
    <property type="protein sequence ID" value="GLB29792.1"/>
    <property type="molecule type" value="Genomic_DNA"/>
</dbReference>
<evidence type="ECO:0000313" key="2">
    <source>
        <dbReference type="EMBL" id="GLB29792.1"/>
    </source>
</evidence>
<reference evidence="2 3" key="1">
    <citation type="journal article" date="2024" name="Int. J. Syst. Evol. Microbiol.">
        <title>Lacrimispora brassicae sp. nov. isolated from fermented cabbage, and proposal of Clostridium indicum Gundawar et al. 2019 and Clostridium methoxybenzovorans Mechichi et al. 1999 as heterotypic synonyms of Lacrimispora amygdalina (Parshina et al. 2003) Haas and Blanchard 2020 and Lacrimispora indolis (McClung and McCoy 1957) Haas and Blanchard 2020, respectively.</title>
        <authorList>
            <person name="Kobayashi H."/>
            <person name="Tanizawa Y."/>
            <person name="Sakamoto M."/>
            <person name="Ohkuma M."/>
            <person name="Tohno M."/>
        </authorList>
    </citation>
    <scope>NUCLEOTIDE SEQUENCE [LARGE SCALE GENOMIC DNA]</scope>
    <source>
        <strain evidence="2 3">DSM 12857</strain>
    </source>
</reference>
<evidence type="ECO:0000256" key="1">
    <source>
        <dbReference type="SAM" id="MobiDB-lite"/>
    </source>
</evidence>
<dbReference type="Gene3D" id="3.55.50.10">
    <property type="entry name" value="Baseplate protein-like domains"/>
    <property type="match status" value="1"/>
</dbReference>
<feature type="region of interest" description="Disordered" evidence="1">
    <location>
        <begin position="464"/>
        <end position="512"/>
    </location>
</feature>
<dbReference type="RefSeq" id="WP_346065055.1">
    <property type="nucleotide sequence ID" value="NZ_BRPJ01000031.1"/>
</dbReference>
<evidence type="ECO:0008006" key="4">
    <source>
        <dbReference type="Google" id="ProtNLM"/>
    </source>
</evidence>
<organism evidence="2 3">
    <name type="scientific">Lacrimispora amygdalina</name>
    <dbReference type="NCBI Taxonomy" id="253257"/>
    <lineage>
        <taxon>Bacteria</taxon>
        <taxon>Bacillati</taxon>
        <taxon>Bacillota</taxon>
        <taxon>Clostridia</taxon>
        <taxon>Lachnospirales</taxon>
        <taxon>Lachnospiraceae</taxon>
        <taxon>Lacrimispora</taxon>
    </lineage>
</organism>
<sequence>MAEHITYGDLKIKCNVKIKRILELSIKESIGTHAMAMVTAELEPGSFSVSGEEMNSQPLKIYSIKNQKEVLLFSGVISKVRVEKESFHEILYLTSYSLSWLMDLEKKSRSFQDCNKSVLQLVQNIAEEKSFTVISSASDKAITKPFIQFEETDWEFILRLSTHLHTQLIAADDYDGRGVYLGFQKESDALKLDALSERWCMEADDAKALDWRTREACYYEVDSYQVLHLGQCVSYRNGIMWTYYVEMNLRKGLLYCTYKLSGMNHGMYPTINNPCIKGVSLTGTVLERREEKIKIHLDIDKEQDAGKAFFYPWFPEYGNLLYCMPETGSRVRLQIPRGDEQEAFGVSCIRENGQEGAETLDPNNRLFITAAKKKMALRPSDMELSADNGKSEISMQDGVGNIIRSNGELLLQAKGKVVLRGKKIELMAPTEVTVVKRRLGNPAVVNICHNLDCMGESTILKNLSGSSEGTAGPGSSLGNQQKMDKRTEERMKKEKEKMQLKMKELSEDSSDSYEFGPSIVNIISAIPQSTEQDRLSQIAAGFRPISGRMKGD</sequence>
<accession>A0ABQ5M4E6</accession>
<dbReference type="Proteomes" id="UP001419084">
    <property type="component" value="Unassembled WGS sequence"/>
</dbReference>
<dbReference type="Pfam" id="PF05954">
    <property type="entry name" value="Phage_GPD"/>
    <property type="match status" value="1"/>
</dbReference>
<comment type="caution">
    <text evidence="2">The sequence shown here is derived from an EMBL/GenBank/DDBJ whole genome shotgun (WGS) entry which is preliminary data.</text>
</comment>
<name>A0ABQ5M4E6_9FIRM</name>
<dbReference type="SUPFAM" id="SSF69279">
    <property type="entry name" value="Phage tail proteins"/>
    <property type="match status" value="1"/>
</dbReference>
<feature type="compositionally biased region" description="Basic and acidic residues" evidence="1">
    <location>
        <begin position="482"/>
        <end position="506"/>
    </location>
</feature>
<evidence type="ECO:0000313" key="3">
    <source>
        <dbReference type="Proteomes" id="UP001419084"/>
    </source>
</evidence>
<gene>
    <name evidence="2" type="ORF">LAD12857_17150</name>
</gene>
<proteinExistence type="predicted"/>
<protein>
    <recommendedName>
        <fullName evidence="4">Gp5/Type VI secretion system Vgr protein OB-fold domain-containing protein</fullName>
    </recommendedName>
</protein>